<accession>A0ABW2GYX6</accession>
<keyword evidence="2" id="KW-0812">Transmembrane</keyword>
<reference evidence="4" key="1">
    <citation type="journal article" date="2019" name="Int. J. Syst. Evol. Microbiol.">
        <title>The Global Catalogue of Microorganisms (GCM) 10K type strain sequencing project: providing services to taxonomists for standard genome sequencing and annotation.</title>
        <authorList>
            <consortium name="The Broad Institute Genomics Platform"/>
            <consortium name="The Broad Institute Genome Sequencing Center for Infectious Disease"/>
            <person name="Wu L."/>
            <person name="Ma J."/>
        </authorList>
    </citation>
    <scope>NUCLEOTIDE SEQUENCE [LARGE SCALE GENOMIC DNA]</scope>
    <source>
        <strain evidence="4">CGMCC 1.9106</strain>
    </source>
</reference>
<keyword evidence="4" id="KW-1185">Reference proteome</keyword>
<organism evidence="3 4">
    <name type="scientific">Catellatospora aurea</name>
    <dbReference type="NCBI Taxonomy" id="1337874"/>
    <lineage>
        <taxon>Bacteria</taxon>
        <taxon>Bacillati</taxon>
        <taxon>Actinomycetota</taxon>
        <taxon>Actinomycetes</taxon>
        <taxon>Micromonosporales</taxon>
        <taxon>Micromonosporaceae</taxon>
        <taxon>Catellatospora</taxon>
    </lineage>
</organism>
<evidence type="ECO:0000313" key="3">
    <source>
        <dbReference type="EMBL" id="MFC7243544.1"/>
    </source>
</evidence>
<feature type="transmembrane region" description="Helical" evidence="2">
    <location>
        <begin position="31"/>
        <end position="49"/>
    </location>
</feature>
<gene>
    <name evidence="3" type="ORF">ACFQO7_13760</name>
</gene>
<dbReference type="EMBL" id="JBHTAC010000011">
    <property type="protein sequence ID" value="MFC7243544.1"/>
    <property type="molecule type" value="Genomic_DNA"/>
</dbReference>
<protein>
    <submittedName>
        <fullName evidence="3">DUF4229 domain-containing protein</fullName>
    </submittedName>
</protein>
<keyword evidence="2" id="KW-0472">Membrane</keyword>
<dbReference type="Proteomes" id="UP001596392">
    <property type="component" value="Unassembled WGS sequence"/>
</dbReference>
<dbReference type="RefSeq" id="WP_360535519.1">
    <property type="nucleotide sequence ID" value="NZ_JBHTAC010000011.1"/>
</dbReference>
<proteinExistence type="predicted"/>
<feature type="region of interest" description="Disordered" evidence="1">
    <location>
        <begin position="75"/>
        <end position="101"/>
    </location>
</feature>
<comment type="caution">
    <text evidence="3">The sequence shown here is derived from an EMBL/GenBank/DDBJ whole genome shotgun (WGS) entry which is preliminary data.</text>
</comment>
<evidence type="ECO:0000256" key="2">
    <source>
        <dbReference type="SAM" id="Phobius"/>
    </source>
</evidence>
<dbReference type="InterPro" id="IPR025323">
    <property type="entry name" value="DUF4229"/>
</dbReference>
<name>A0ABW2GYX6_9ACTN</name>
<keyword evidence="2" id="KW-1133">Transmembrane helix</keyword>
<evidence type="ECO:0000313" key="4">
    <source>
        <dbReference type="Proteomes" id="UP001596392"/>
    </source>
</evidence>
<evidence type="ECO:0000256" key="1">
    <source>
        <dbReference type="SAM" id="MobiDB-lite"/>
    </source>
</evidence>
<sequence>MSPAVKYTLARLMLFLAVFAALWFVPNLSMLLKLMIAILVSAAASYFLLRNLRDDVAAQVEGAVDRRRAEKDRLRAALAGETEPGEDVPAAEAEEVHKTQA</sequence>
<dbReference type="Pfam" id="PF14012">
    <property type="entry name" value="DUF4229"/>
    <property type="match status" value="1"/>
</dbReference>
<feature type="transmembrane region" description="Helical" evidence="2">
    <location>
        <begin position="7"/>
        <end position="25"/>
    </location>
</feature>